<dbReference type="InterPro" id="IPR014717">
    <property type="entry name" value="Transl_elong_EF1B/ribsomal_bS6"/>
</dbReference>
<dbReference type="AlphaFoldDB" id="A0A098VN53"/>
<dbReference type="VEuPathDB" id="MicrosporidiaDB:DI09_68p150"/>
<dbReference type="Proteomes" id="UP000029725">
    <property type="component" value="Unassembled WGS sequence"/>
</dbReference>
<keyword evidence="1" id="KW-0687">Ribonucleoprotein</keyword>
<dbReference type="InterPro" id="IPR035980">
    <property type="entry name" value="Ribosomal_bS6_sf"/>
</dbReference>
<dbReference type="GO" id="GO:0005840">
    <property type="term" value="C:ribosome"/>
    <property type="evidence" value="ECO:0007669"/>
    <property type="project" value="UniProtKB-KW"/>
</dbReference>
<dbReference type="EMBL" id="JMKJ01000577">
    <property type="protein sequence ID" value="KGG50507.1"/>
    <property type="molecule type" value="Genomic_DNA"/>
</dbReference>
<protein>
    <submittedName>
        <fullName evidence="1">30S ribosomal protein S6</fullName>
    </submittedName>
</protein>
<dbReference type="SUPFAM" id="SSF54995">
    <property type="entry name" value="Ribosomal protein S6"/>
    <property type="match status" value="1"/>
</dbReference>
<dbReference type="OrthoDB" id="10259681at2759"/>
<gene>
    <name evidence="1" type="ORF">DI09_68p150</name>
</gene>
<accession>A0A098VN53</accession>
<name>A0A098VN53_9MICR</name>
<proteinExistence type="predicted"/>
<organism evidence="1 2">
    <name type="scientific">Mitosporidium daphniae</name>
    <dbReference type="NCBI Taxonomy" id="1485682"/>
    <lineage>
        <taxon>Eukaryota</taxon>
        <taxon>Fungi</taxon>
        <taxon>Fungi incertae sedis</taxon>
        <taxon>Microsporidia</taxon>
        <taxon>Mitosporidium</taxon>
    </lineage>
</organism>
<keyword evidence="1" id="KW-0689">Ribosomal protein</keyword>
<sequence length="68" mass="8064">MGLEPLPYRMRKNYEYQYFGRYWTLNFFCNPTGLLAIKADLASDAEIIRHRLIKRATKLPDLLRANIC</sequence>
<dbReference type="Gene3D" id="3.30.70.60">
    <property type="match status" value="1"/>
</dbReference>
<comment type="caution">
    <text evidence="1">The sequence shown here is derived from an EMBL/GenBank/DDBJ whole genome shotgun (WGS) entry which is preliminary data.</text>
</comment>
<dbReference type="GeneID" id="25260608"/>
<dbReference type="RefSeq" id="XP_013236934.1">
    <property type="nucleotide sequence ID" value="XM_013381480.1"/>
</dbReference>
<dbReference type="GO" id="GO:0006412">
    <property type="term" value="P:translation"/>
    <property type="evidence" value="ECO:0007669"/>
    <property type="project" value="InterPro"/>
</dbReference>
<keyword evidence="2" id="KW-1185">Reference proteome</keyword>
<evidence type="ECO:0000313" key="2">
    <source>
        <dbReference type="Proteomes" id="UP000029725"/>
    </source>
</evidence>
<reference evidence="1 2" key="1">
    <citation type="submission" date="2014-04" db="EMBL/GenBank/DDBJ databases">
        <title>A new species of microsporidia sheds light on the evolution of extreme parasitism.</title>
        <authorList>
            <person name="Haag K.L."/>
            <person name="James T.Y."/>
            <person name="Larsson R."/>
            <person name="Schaer T.M."/>
            <person name="Refardt D."/>
            <person name="Pombert J.-F."/>
            <person name="Ebert D."/>
        </authorList>
    </citation>
    <scope>NUCLEOTIDE SEQUENCE [LARGE SCALE GENOMIC DNA]</scope>
    <source>
        <strain evidence="1 2">UGP3</strain>
        <tissue evidence="1">Spores</tissue>
    </source>
</reference>
<dbReference type="GO" id="GO:0003735">
    <property type="term" value="F:structural constituent of ribosome"/>
    <property type="evidence" value="ECO:0007669"/>
    <property type="project" value="InterPro"/>
</dbReference>
<dbReference type="GO" id="GO:0019843">
    <property type="term" value="F:rRNA binding"/>
    <property type="evidence" value="ECO:0007669"/>
    <property type="project" value="InterPro"/>
</dbReference>
<dbReference type="HOGENOM" id="CLU_2794494_0_0_1"/>
<evidence type="ECO:0000313" key="1">
    <source>
        <dbReference type="EMBL" id="KGG50507.1"/>
    </source>
</evidence>